<name>A0AAW2ZMZ2_9EUKA</name>
<reference evidence="1 2" key="1">
    <citation type="submission" date="2024-03" db="EMBL/GenBank/DDBJ databases">
        <title>The Acrasis kona genome and developmental transcriptomes reveal deep origins of eukaryotic multicellular pathways.</title>
        <authorList>
            <person name="Sheikh S."/>
            <person name="Fu C.-J."/>
            <person name="Brown M.W."/>
            <person name="Baldauf S.L."/>
        </authorList>
    </citation>
    <scope>NUCLEOTIDE SEQUENCE [LARGE SCALE GENOMIC DNA]</scope>
    <source>
        <strain evidence="1 2">ATCC MYA-3509</strain>
    </source>
</reference>
<protein>
    <submittedName>
        <fullName evidence="1">Uncharacterized protein</fullName>
    </submittedName>
</protein>
<sequence length="76" mass="8848">MQDADNQIVRSRSYSASARNLFMDIMGELQVIDEEIQKYSTSKKNKMPKLSIPVPLLDKHEYNRLKDSSKAIRVNY</sequence>
<accession>A0AAW2ZMZ2</accession>
<dbReference type="AlphaFoldDB" id="A0AAW2ZMZ2"/>
<proteinExistence type="predicted"/>
<keyword evidence="2" id="KW-1185">Reference proteome</keyword>
<dbReference type="EMBL" id="JAOPGA020001715">
    <property type="protein sequence ID" value="KAL0490779.1"/>
    <property type="molecule type" value="Genomic_DNA"/>
</dbReference>
<evidence type="ECO:0000313" key="1">
    <source>
        <dbReference type="EMBL" id="KAL0490779.1"/>
    </source>
</evidence>
<gene>
    <name evidence="1" type="ORF">AKO1_002507</name>
</gene>
<evidence type="ECO:0000313" key="2">
    <source>
        <dbReference type="Proteomes" id="UP001431209"/>
    </source>
</evidence>
<organism evidence="1 2">
    <name type="scientific">Acrasis kona</name>
    <dbReference type="NCBI Taxonomy" id="1008807"/>
    <lineage>
        <taxon>Eukaryota</taxon>
        <taxon>Discoba</taxon>
        <taxon>Heterolobosea</taxon>
        <taxon>Tetramitia</taxon>
        <taxon>Eutetramitia</taxon>
        <taxon>Acrasidae</taxon>
        <taxon>Acrasis</taxon>
    </lineage>
</organism>
<dbReference type="Proteomes" id="UP001431209">
    <property type="component" value="Unassembled WGS sequence"/>
</dbReference>
<comment type="caution">
    <text evidence="1">The sequence shown here is derived from an EMBL/GenBank/DDBJ whole genome shotgun (WGS) entry which is preliminary data.</text>
</comment>